<name>A0A9N9B8R4_9GLOM</name>
<evidence type="ECO:0000313" key="1">
    <source>
        <dbReference type="EMBL" id="CAG8559504.1"/>
    </source>
</evidence>
<sequence>MNFPTFVSVDKCIYRYFGGLSKGFYPHVSELCHTLSPTKYPIPNSYSVKTSWDAEKVNKQFDVKLNGKPEFQILFGIFFENEIKSNMSYTKAATGSEMIIKNEILF</sequence>
<dbReference type="OrthoDB" id="2420007at2759"/>
<protein>
    <submittedName>
        <fullName evidence="1">6088_t:CDS:1</fullName>
    </submittedName>
</protein>
<comment type="caution">
    <text evidence="1">The sequence shown here is derived from an EMBL/GenBank/DDBJ whole genome shotgun (WGS) entry which is preliminary data.</text>
</comment>
<proteinExistence type="predicted"/>
<gene>
    <name evidence="1" type="ORF">FCALED_LOCUS6527</name>
</gene>
<dbReference type="EMBL" id="CAJVPQ010001573">
    <property type="protein sequence ID" value="CAG8559504.1"/>
    <property type="molecule type" value="Genomic_DNA"/>
</dbReference>
<dbReference type="AlphaFoldDB" id="A0A9N9B8R4"/>
<keyword evidence="2" id="KW-1185">Reference proteome</keyword>
<dbReference type="Proteomes" id="UP000789570">
    <property type="component" value="Unassembled WGS sequence"/>
</dbReference>
<organism evidence="1 2">
    <name type="scientific">Funneliformis caledonium</name>
    <dbReference type="NCBI Taxonomy" id="1117310"/>
    <lineage>
        <taxon>Eukaryota</taxon>
        <taxon>Fungi</taxon>
        <taxon>Fungi incertae sedis</taxon>
        <taxon>Mucoromycota</taxon>
        <taxon>Glomeromycotina</taxon>
        <taxon>Glomeromycetes</taxon>
        <taxon>Glomerales</taxon>
        <taxon>Glomeraceae</taxon>
        <taxon>Funneliformis</taxon>
    </lineage>
</organism>
<evidence type="ECO:0000313" key="2">
    <source>
        <dbReference type="Proteomes" id="UP000789570"/>
    </source>
</evidence>
<accession>A0A9N9B8R4</accession>
<reference evidence="1" key="1">
    <citation type="submission" date="2021-06" db="EMBL/GenBank/DDBJ databases">
        <authorList>
            <person name="Kallberg Y."/>
            <person name="Tangrot J."/>
            <person name="Rosling A."/>
        </authorList>
    </citation>
    <scope>NUCLEOTIDE SEQUENCE</scope>
    <source>
        <strain evidence="1">UK204</strain>
    </source>
</reference>